<dbReference type="AlphaFoldDB" id="A0A6C0CS24"/>
<name>A0A6C0CS24_9ZZZZ</name>
<evidence type="ECO:0000256" key="1">
    <source>
        <dbReference type="SAM" id="MobiDB-lite"/>
    </source>
</evidence>
<evidence type="ECO:0000313" key="2">
    <source>
        <dbReference type="EMBL" id="QHT06489.1"/>
    </source>
</evidence>
<accession>A0A6C0CS24</accession>
<protein>
    <submittedName>
        <fullName evidence="2">Uncharacterized protein</fullName>
    </submittedName>
</protein>
<proteinExistence type="predicted"/>
<sequence length="168" mass="19619">MPSKKLSEDDFGEYNSRMSNGNGLKTRRRCYFPTRHGGFCVNAVTGVRYPYTQGSFEALRLYQVIDSSGKCDSNGYTRTRWDPSNQTPNFLFYDSPEQYSRHQKVDINPKSSYQWHIDVKRMFPDDVFDKTAYMEIRMRKHNVGETPVNDSQESATVDTHENSDDEWN</sequence>
<reference evidence="2" key="1">
    <citation type="journal article" date="2020" name="Nature">
        <title>Giant virus diversity and host interactions through global metagenomics.</title>
        <authorList>
            <person name="Schulz F."/>
            <person name="Roux S."/>
            <person name="Paez-Espino D."/>
            <person name="Jungbluth S."/>
            <person name="Walsh D.A."/>
            <person name="Denef V.J."/>
            <person name="McMahon K.D."/>
            <person name="Konstantinidis K.T."/>
            <person name="Eloe-Fadrosh E.A."/>
            <person name="Kyrpides N.C."/>
            <person name="Woyke T."/>
        </authorList>
    </citation>
    <scope>NUCLEOTIDE SEQUENCE</scope>
    <source>
        <strain evidence="2">GVMAG-M-3300021425-30</strain>
    </source>
</reference>
<dbReference type="EMBL" id="MN739469">
    <property type="protein sequence ID" value="QHT06489.1"/>
    <property type="molecule type" value="Genomic_DNA"/>
</dbReference>
<feature type="compositionally biased region" description="Polar residues" evidence="1">
    <location>
        <begin position="148"/>
        <end position="157"/>
    </location>
</feature>
<feature type="region of interest" description="Disordered" evidence="1">
    <location>
        <begin position="143"/>
        <end position="168"/>
    </location>
</feature>
<organism evidence="2">
    <name type="scientific">viral metagenome</name>
    <dbReference type="NCBI Taxonomy" id="1070528"/>
    <lineage>
        <taxon>unclassified sequences</taxon>
        <taxon>metagenomes</taxon>
        <taxon>organismal metagenomes</taxon>
    </lineage>
</organism>